<organism evidence="1 2">
    <name type="scientific">Flavobacterium solisilvae</name>
    <dbReference type="NCBI Taxonomy" id="1852019"/>
    <lineage>
        <taxon>Bacteria</taxon>
        <taxon>Pseudomonadati</taxon>
        <taxon>Bacteroidota</taxon>
        <taxon>Flavobacteriia</taxon>
        <taxon>Flavobacteriales</taxon>
        <taxon>Flavobacteriaceae</taxon>
        <taxon>Flavobacterium</taxon>
    </lineage>
</organism>
<comment type="caution">
    <text evidence="1">The sequence shown here is derived from an EMBL/GenBank/DDBJ whole genome shotgun (WGS) entry which is preliminary data.</text>
</comment>
<protein>
    <recommendedName>
        <fullName evidence="3">Lipoprotein</fullName>
    </recommendedName>
</protein>
<evidence type="ECO:0000313" key="1">
    <source>
        <dbReference type="EMBL" id="NMH25931.1"/>
    </source>
</evidence>
<dbReference type="EMBL" id="JAAMPT010000208">
    <property type="protein sequence ID" value="NMH25931.1"/>
    <property type="molecule type" value="Genomic_DNA"/>
</dbReference>
<proteinExistence type="predicted"/>
<dbReference type="RefSeq" id="WP_169524616.1">
    <property type="nucleotide sequence ID" value="NZ_JAAMPT010000208.1"/>
</dbReference>
<dbReference type="PROSITE" id="PS51257">
    <property type="entry name" value="PROKAR_LIPOPROTEIN"/>
    <property type="match status" value="1"/>
</dbReference>
<keyword evidence="2" id="KW-1185">Reference proteome</keyword>
<name>A0ABX1QVU5_9FLAO</name>
<evidence type="ECO:0000313" key="2">
    <source>
        <dbReference type="Proteomes" id="UP000767947"/>
    </source>
</evidence>
<accession>A0ABX1QVU5</accession>
<sequence>MRKLSKIMFLISIVIFSSCQNSLNDKTFIGVEHEIYSHGSQDFETKIHFKKEIVFIEKRPISINIADTTKYEYHEEIFKYKGTAIFLNDSIKIKALAFNCEDCPPIVEVRADGEIVDAIEKVTYTGLQIGNELILNNSHFKIIKSTTVK</sequence>
<reference evidence="1 2" key="1">
    <citation type="submission" date="2020-02" db="EMBL/GenBank/DDBJ databases">
        <title>Flavobacterium sp. genome.</title>
        <authorList>
            <person name="Jung H.S."/>
            <person name="Baek J.H."/>
            <person name="Jeon C.O."/>
        </authorList>
    </citation>
    <scope>NUCLEOTIDE SEQUENCE [LARGE SCALE GENOMIC DNA]</scope>
    <source>
        <strain evidence="1 2">SE-s27</strain>
    </source>
</reference>
<gene>
    <name evidence="1" type="ORF">G6042_11715</name>
</gene>
<dbReference type="Proteomes" id="UP000767947">
    <property type="component" value="Unassembled WGS sequence"/>
</dbReference>
<evidence type="ECO:0008006" key="3">
    <source>
        <dbReference type="Google" id="ProtNLM"/>
    </source>
</evidence>